<comment type="caution">
    <text evidence="2">The sequence shown here is derived from an EMBL/GenBank/DDBJ whole genome shotgun (WGS) entry which is preliminary data.</text>
</comment>
<keyword evidence="3" id="KW-1185">Reference proteome</keyword>
<organism evidence="2 3">
    <name type="scientific">Eschrichtius robustus</name>
    <name type="common">California gray whale</name>
    <name type="synonym">Eschrichtius gibbosus</name>
    <dbReference type="NCBI Taxonomy" id="9764"/>
    <lineage>
        <taxon>Eukaryota</taxon>
        <taxon>Metazoa</taxon>
        <taxon>Chordata</taxon>
        <taxon>Craniata</taxon>
        <taxon>Vertebrata</taxon>
        <taxon>Euteleostomi</taxon>
        <taxon>Mammalia</taxon>
        <taxon>Eutheria</taxon>
        <taxon>Laurasiatheria</taxon>
        <taxon>Artiodactyla</taxon>
        <taxon>Whippomorpha</taxon>
        <taxon>Cetacea</taxon>
        <taxon>Mysticeti</taxon>
        <taxon>Eschrichtiidae</taxon>
        <taxon>Eschrichtius</taxon>
    </lineage>
</organism>
<evidence type="ECO:0000256" key="1">
    <source>
        <dbReference type="SAM" id="MobiDB-lite"/>
    </source>
</evidence>
<protein>
    <submittedName>
        <fullName evidence="2">Uncharacterized protein</fullName>
    </submittedName>
</protein>
<gene>
    <name evidence="2" type="ORF">J1605_004223</name>
</gene>
<accession>A0AB34HGL1</accession>
<feature type="region of interest" description="Disordered" evidence="1">
    <location>
        <begin position="1"/>
        <end position="105"/>
    </location>
</feature>
<dbReference type="AlphaFoldDB" id="A0AB34HGL1"/>
<reference evidence="2 3" key="1">
    <citation type="submission" date="2022-11" db="EMBL/GenBank/DDBJ databases">
        <title>Whole genome sequence of Eschrichtius robustus ER-17-0199.</title>
        <authorList>
            <person name="Bruniche-Olsen A."/>
            <person name="Black A.N."/>
            <person name="Fields C.J."/>
            <person name="Walden K."/>
            <person name="Dewoody J.A."/>
        </authorList>
    </citation>
    <scope>NUCLEOTIDE SEQUENCE [LARGE SCALE GENOMIC DNA]</scope>
    <source>
        <strain evidence="2">ER-17-0199</strain>
        <tissue evidence="2">Blubber</tissue>
    </source>
</reference>
<sequence>MAEFLPLLPCAPLLTQDGGAQDSPVPPAEWQSQQPHGGRAQGLAPKPWRLPEVPSIQITPASDGESPPCTPPPQRLQLPTTPDLESSPQDRSDLGGGMGKGFSLSGPTGWVPCGWHSRWGAEGQLECGLSPTGA</sequence>
<proteinExistence type="predicted"/>
<dbReference type="EMBL" id="JAIQCJ010001271">
    <property type="protein sequence ID" value="KAJ8791418.1"/>
    <property type="molecule type" value="Genomic_DNA"/>
</dbReference>
<dbReference type="Proteomes" id="UP001159641">
    <property type="component" value="Unassembled WGS sequence"/>
</dbReference>
<evidence type="ECO:0000313" key="3">
    <source>
        <dbReference type="Proteomes" id="UP001159641"/>
    </source>
</evidence>
<name>A0AB34HGL1_ESCRO</name>
<evidence type="ECO:0000313" key="2">
    <source>
        <dbReference type="EMBL" id="KAJ8791418.1"/>
    </source>
</evidence>